<proteinExistence type="predicted"/>
<gene>
    <name evidence="1" type="ORF">EDC64_101320</name>
</gene>
<evidence type="ECO:0000313" key="1">
    <source>
        <dbReference type="EMBL" id="TCT07801.1"/>
    </source>
</evidence>
<evidence type="ECO:0000313" key="2">
    <source>
        <dbReference type="Proteomes" id="UP000294664"/>
    </source>
</evidence>
<comment type="caution">
    <text evidence="1">The sequence shown here is derived from an EMBL/GenBank/DDBJ whole genome shotgun (WGS) entry which is preliminary data.</text>
</comment>
<organism evidence="1 2">
    <name type="scientific">Aquabacter spiritensis</name>
    <dbReference type="NCBI Taxonomy" id="933073"/>
    <lineage>
        <taxon>Bacteria</taxon>
        <taxon>Pseudomonadati</taxon>
        <taxon>Pseudomonadota</taxon>
        <taxon>Alphaproteobacteria</taxon>
        <taxon>Hyphomicrobiales</taxon>
        <taxon>Xanthobacteraceae</taxon>
        <taxon>Aquabacter</taxon>
    </lineage>
</organism>
<dbReference type="EMBL" id="SMAI01000001">
    <property type="protein sequence ID" value="TCT07801.1"/>
    <property type="molecule type" value="Genomic_DNA"/>
</dbReference>
<accession>A0A4R3M3I3</accession>
<sequence length="160" mass="16582">MADAAAPPLSARIVHTLDGRTRLRLLGTPPHDRLIALADALAAAGIEKVDIRPRTGSIVLTHSGPLSGLSDALEEAGLHLLPRIAEPQKDAVAEAGERVAQADLVLRLTSGGTLDLRNAAFLGLMAAGLVQLARGRIAGPALTLFGQAATLALMEARRRG</sequence>
<protein>
    <submittedName>
        <fullName evidence="1">Uncharacterized protein</fullName>
    </submittedName>
</protein>
<dbReference type="AlphaFoldDB" id="A0A4R3M3I3"/>
<dbReference type="RefSeq" id="WP_132029076.1">
    <property type="nucleotide sequence ID" value="NZ_SMAI01000001.1"/>
</dbReference>
<dbReference type="Proteomes" id="UP000294664">
    <property type="component" value="Unassembled WGS sequence"/>
</dbReference>
<reference evidence="1 2" key="1">
    <citation type="submission" date="2019-03" db="EMBL/GenBank/DDBJ databases">
        <title>Genomic Encyclopedia of Type Strains, Phase IV (KMG-IV): sequencing the most valuable type-strain genomes for metagenomic binning, comparative biology and taxonomic classification.</title>
        <authorList>
            <person name="Goeker M."/>
        </authorList>
    </citation>
    <scope>NUCLEOTIDE SEQUENCE [LARGE SCALE GENOMIC DNA]</scope>
    <source>
        <strain evidence="1 2">DSM 9035</strain>
    </source>
</reference>
<dbReference type="OrthoDB" id="7596117at2"/>
<keyword evidence="2" id="KW-1185">Reference proteome</keyword>
<name>A0A4R3M3I3_9HYPH</name>